<keyword evidence="1" id="KW-0472">Membrane</keyword>
<protein>
    <recommendedName>
        <fullName evidence="4">DUF2975 domain-containing protein</fullName>
    </recommendedName>
</protein>
<keyword evidence="3" id="KW-1185">Reference proteome</keyword>
<name>A0AAN2BIQ3_9GAMM</name>
<gene>
    <name evidence="2" type="ORF">MARGE09_P0305</name>
</gene>
<keyword evidence="1" id="KW-0812">Transmembrane</keyword>
<dbReference type="Proteomes" id="UP001320119">
    <property type="component" value="Chromosome"/>
</dbReference>
<keyword evidence="1" id="KW-1133">Transmembrane helix</keyword>
<accession>A0AAN2BIQ3</accession>
<evidence type="ECO:0008006" key="4">
    <source>
        <dbReference type="Google" id="ProtNLM"/>
    </source>
</evidence>
<feature type="transmembrane region" description="Helical" evidence="1">
    <location>
        <begin position="150"/>
        <end position="173"/>
    </location>
</feature>
<evidence type="ECO:0000313" key="3">
    <source>
        <dbReference type="Proteomes" id="UP001320119"/>
    </source>
</evidence>
<sequence length="180" mass="19506">MKQTLQKRVFLTCRAMQLVCVLIVLALIGGAIWGLIHAPMHLEAYGTQRGLIVVPGDFSAVQWGLVCALVAVPLVVLCYGLYRLFSLFQLFARSVYFTASTVSHLLAFALALLAAVVASMLSNTALSLVATWNNPEGLRALNVSFGSHELLLLLFAAVFAVIAWVFTEAILLAEENAEII</sequence>
<dbReference type="EMBL" id="AP023086">
    <property type="protein sequence ID" value="BCD96106.1"/>
    <property type="molecule type" value="Genomic_DNA"/>
</dbReference>
<organism evidence="2 3">
    <name type="scientific">Marinagarivorans cellulosilyticus</name>
    <dbReference type="NCBI Taxonomy" id="2721545"/>
    <lineage>
        <taxon>Bacteria</taxon>
        <taxon>Pseudomonadati</taxon>
        <taxon>Pseudomonadota</taxon>
        <taxon>Gammaproteobacteria</taxon>
        <taxon>Cellvibrionales</taxon>
        <taxon>Cellvibrionaceae</taxon>
        <taxon>Marinagarivorans</taxon>
    </lineage>
</organism>
<dbReference type="InterPro" id="IPR021354">
    <property type="entry name" value="DUF2975"/>
</dbReference>
<dbReference type="AlphaFoldDB" id="A0AAN2BIQ3"/>
<reference evidence="2 3" key="1">
    <citation type="journal article" date="2022" name="IScience">
        <title>An ultrasensitive nanofiber-based assay for enzymatic hydrolysis and deep-sea microbial degradation of cellulose.</title>
        <authorList>
            <person name="Tsudome M."/>
            <person name="Tachioka M."/>
            <person name="Miyazaki M."/>
            <person name="Uchimura K."/>
            <person name="Tsuda M."/>
            <person name="Takaki Y."/>
            <person name="Deguchi S."/>
        </authorList>
    </citation>
    <scope>NUCLEOTIDE SEQUENCE [LARGE SCALE GENOMIC DNA]</scope>
    <source>
        <strain evidence="2 3">GE09</strain>
    </source>
</reference>
<feature type="transmembrane region" description="Helical" evidence="1">
    <location>
        <begin position="20"/>
        <end position="40"/>
    </location>
</feature>
<proteinExistence type="predicted"/>
<evidence type="ECO:0000313" key="2">
    <source>
        <dbReference type="EMBL" id="BCD96106.1"/>
    </source>
</evidence>
<dbReference type="Pfam" id="PF11188">
    <property type="entry name" value="DUF2975"/>
    <property type="match status" value="1"/>
</dbReference>
<feature type="transmembrane region" description="Helical" evidence="1">
    <location>
        <begin position="60"/>
        <end position="85"/>
    </location>
</feature>
<evidence type="ECO:0000256" key="1">
    <source>
        <dbReference type="SAM" id="Phobius"/>
    </source>
</evidence>
<feature type="transmembrane region" description="Helical" evidence="1">
    <location>
        <begin position="105"/>
        <end position="130"/>
    </location>
</feature>
<dbReference type="KEGG" id="marq:MARGE09_P0305"/>